<evidence type="ECO:0008006" key="4">
    <source>
        <dbReference type="Google" id="ProtNLM"/>
    </source>
</evidence>
<dbReference type="Proteomes" id="UP001217089">
    <property type="component" value="Unassembled WGS sequence"/>
</dbReference>
<dbReference type="InterPro" id="IPR051077">
    <property type="entry name" value="Ca-dependent_lectin"/>
</dbReference>
<name>A0ABQ9E506_TEGGR</name>
<accession>A0ABQ9E506</accession>
<dbReference type="PANTHER" id="PTHR24024">
    <property type="entry name" value="PULMONARY SURFACTANT-ASSOCIATED PROTEIN A"/>
    <property type="match status" value="1"/>
</dbReference>
<protein>
    <recommendedName>
        <fullName evidence="4">Short-chain collagen C4-like</fullName>
    </recommendedName>
</protein>
<dbReference type="PANTHER" id="PTHR24024:SF18">
    <property type="entry name" value="SHORT-CHAIN COLLAGEN C4-LIKE"/>
    <property type="match status" value="1"/>
</dbReference>
<sequence>MELCTYVGAKQDVHLVTLSLCIQFMIALSGAISTFLNRQLANQKCCYRYAAGAYYNQNAGSDAQCLPKNPNWGRYSDGDNPSAYIYGAEYQLYFSVGETLHKKYNDYEVPCAVCQSKKRLNVHMIPAKDRCHSYGWHLEYRGYLMTQHYGQGASNYVCVDAQPDKIGSISNQNGRTFYPVESGCGSLPCPPYVKHRELTCANGAVYIRWGRTSCPSRYAAGAYYNKSAGSDTQCLPRNPNWRRYSDGDNPPAYIYGGEYQLAFSVGEALDKKYLDYKVPCALKTDVRVTDGIFNIEDT</sequence>
<keyword evidence="3" id="KW-1185">Reference proteome</keyword>
<keyword evidence="1" id="KW-1133">Transmembrane helix</keyword>
<comment type="caution">
    <text evidence="2">The sequence shown here is derived from an EMBL/GenBank/DDBJ whole genome shotgun (WGS) entry which is preliminary data.</text>
</comment>
<keyword evidence="1" id="KW-0472">Membrane</keyword>
<evidence type="ECO:0000313" key="3">
    <source>
        <dbReference type="Proteomes" id="UP001217089"/>
    </source>
</evidence>
<gene>
    <name evidence="2" type="ORF">KUTeg_021933</name>
</gene>
<dbReference type="EMBL" id="JARBDR010000919">
    <property type="protein sequence ID" value="KAJ8300414.1"/>
    <property type="molecule type" value="Genomic_DNA"/>
</dbReference>
<reference evidence="2 3" key="1">
    <citation type="submission" date="2022-12" db="EMBL/GenBank/DDBJ databases">
        <title>Chromosome-level genome of Tegillarca granosa.</title>
        <authorList>
            <person name="Kim J."/>
        </authorList>
    </citation>
    <scope>NUCLEOTIDE SEQUENCE [LARGE SCALE GENOMIC DNA]</scope>
    <source>
        <strain evidence="2">Teg-2019</strain>
        <tissue evidence="2">Adductor muscle</tissue>
    </source>
</reference>
<keyword evidence="1" id="KW-0812">Transmembrane</keyword>
<organism evidence="2 3">
    <name type="scientific">Tegillarca granosa</name>
    <name type="common">Malaysian cockle</name>
    <name type="synonym">Anadara granosa</name>
    <dbReference type="NCBI Taxonomy" id="220873"/>
    <lineage>
        <taxon>Eukaryota</taxon>
        <taxon>Metazoa</taxon>
        <taxon>Spiralia</taxon>
        <taxon>Lophotrochozoa</taxon>
        <taxon>Mollusca</taxon>
        <taxon>Bivalvia</taxon>
        <taxon>Autobranchia</taxon>
        <taxon>Pteriomorphia</taxon>
        <taxon>Arcoida</taxon>
        <taxon>Arcoidea</taxon>
        <taxon>Arcidae</taxon>
        <taxon>Tegillarca</taxon>
    </lineage>
</organism>
<proteinExistence type="predicted"/>
<evidence type="ECO:0000256" key="1">
    <source>
        <dbReference type="SAM" id="Phobius"/>
    </source>
</evidence>
<evidence type="ECO:0000313" key="2">
    <source>
        <dbReference type="EMBL" id="KAJ8300414.1"/>
    </source>
</evidence>
<feature type="transmembrane region" description="Helical" evidence="1">
    <location>
        <begin position="12"/>
        <end position="36"/>
    </location>
</feature>